<feature type="non-terminal residue" evidence="1">
    <location>
        <position position="1"/>
    </location>
</feature>
<proteinExistence type="predicted"/>
<evidence type="ECO:0000313" key="1">
    <source>
        <dbReference type="EMBL" id="MCI97956.1"/>
    </source>
</evidence>
<accession>A0A392WCQ9</accession>
<comment type="caution">
    <text evidence="1">The sequence shown here is derived from an EMBL/GenBank/DDBJ whole genome shotgun (WGS) entry which is preliminary data.</text>
</comment>
<sequence>VEVLAEPLELRRGLLDALSSGVLGRFEAVVTAVFLLLEEEGARGTSSENAM</sequence>
<reference evidence="1 2" key="1">
    <citation type="journal article" date="2018" name="Front. Plant Sci.">
        <title>Red Clover (Trifolium pratense) and Zigzag Clover (T. medium) - A Picture of Genomic Similarities and Differences.</title>
        <authorList>
            <person name="Dluhosova J."/>
            <person name="Istvanek J."/>
            <person name="Nedelnik J."/>
            <person name="Repkova J."/>
        </authorList>
    </citation>
    <scope>NUCLEOTIDE SEQUENCE [LARGE SCALE GENOMIC DNA]</scope>
    <source>
        <strain evidence="2">cv. 10/8</strain>
        <tissue evidence="1">Leaf</tissue>
    </source>
</reference>
<protein>
    <submittedName>
        <fullName evidence="1">Uncharacterized protein</fullName>
    </submittedName>
</protein>
<dbReference type="EMBL" id="LXQA011459683">
    <property type="protein sequence ID" value="MCI97956.1"/>
    <property type="molecule type" value="Genomic_DNA"/>
</dbReference>
<evidence type="ECO:0000313" key="2">
    <source>
        <dbReference type="Proteomes" id="UP000265520"/>
    </source>
</evidence>
<name>A0A392WCQ9_9FABA</name>
<dbReference type="Proteomes" id="UP000265520">
    <property type="component" value="Unassembled WGS sequence"/>
</dbReference>
<dbReference type="AlphaFoldDB" id="A0A392WCQ9"/>
<organism evidence="1 2">
    <name type="scientific">Trifolium medium</name>
    <dbReference type="NCBI Taxonomy" id="97028"/>
    <lineage>
        <taxon>Eukaryota</taxon>
        <taxon>Viridiplantae</taxon>
        <taxon>Streptophyta</taxon>
        <taxon>Embryophyta</taxon>
        <taxon>Tracheophyta</taxon>
        <taxon>Spermatophyta</taxon>
        <taxon>Magnoliopsida</taxon>
        <taxon>eudicotyledons</taxon>
        <taxon>Gunneridae</taxon>
        <taxon>Pentapetalae</taxon>
        <taxon>rosids</taxon>
        <taxon>fabids</taxon>
        <taxon>Fabales</taxon>
        <taxon>Fabaceae</taxon>
        <taxon>Papilionoideae</taxon>
        <taxon>50 kb inversion clade</taxon>
        <taxon>NPAAA clade</taxon>
        <taxon>Hologalegina</taxon>
        <taxon>IRL clade</taxon>
        <taxon>Trifolieae</taxon>
        <taxon>Trifolium</taxon>
    </lineage>
</organism>
<keyword evidence="2" id="KW-1185">Reference proteome</keyword>